<dbReference type="RefSeq" id="XP_013237249.1">
    <property type="nucleotide sequence ID" value="XM_013381795.1"/>
</dbReference>
<dbReference type="Proteomes" id="UP000029725">
    <property type="component" value="Unassembled WGS sequence"/>
</dbReference>
<reference evidence="1 2" key="1">
    <citation type="submission" date="2014-04" db="EMBL/GenBank/DDBJ databases">
        <title>A new species of microsporidia sheds light on the evolution of extreme parasitism.</title>
        <authorList>
            <person name="Haag K.L."/>
            <person name="James T.Y."/>
            <person name="Larsson R."/>
            <person name="Schaer T.M."/>
            <person name="Refardt D."/>
            <person name="Pombert J.-F."/>
            <person name="Ebert D."/>
        </authorList>
    </citation>
    <scope>NUCLEOTIDE SEQUENCE [LARGE SCALE GENOMIC DNA]</scope>
    <source>
        <strain evidence="1 2">UGP3</strain>
        <tissue evidence="1">Spores</tissue>
    </source>
</reference>
<name>A0A098VP40_9MICR</name>
<dbReference type="EMBL" id="JMKJ01000499">
    <property type="protein sequence ID" value="KGG50822.1"/>
    <property type="molecule type" value="Genomic_DNA"/>
</dbReference>
<sequence>MGTISNMLNCAERLWDWRSLKKLAVIHGKEKNCLNSCTSSFASRAPFYQEDKTTVDGIEIIKEAKKIMEQNISQAPKLGLDFRFGRVPYPDSSFEQKIMTSARIISVKFQINLSRPG</sequence>
<dbReference type="GeneID" id="25260291"/>
<dbReference type="VEuPathDB" id="MicrosporidiaDB:DI09_54p140"/>
<dbReference type="AlphaFoldDB" id="A0A098VP40"/>
<gene>
    <name evidence="1" type="ORF">DI09_54p140</name>
</gene>
<accession>A0A098VP40</accession>
<comment type="caution">
    <text evidence="1">The sequence shown here is derived from an EMBL/GenBank/DDBJ whole genome shotgun (WGS) entry which is preliminary data.</text>
</comment>
<evidence type="ECO:0000313" key="2">
    <source>
        <dbReference type="Proteomes" id="UP000029725"/>
    </source>
</evidence>
<organism evidence="1 2">
    <name type="scientific">Mitosporidium daphniae</name>
    <dbReference type="NCBI Taxonomy" id="1485682"/>
    <lineage>
        <taxon>Eukaryota</taxon>
        <taxon>Fungi</taxon>
        <taxon>Fungi incertae sedis</taxon>
        <taxon>Microsporidia</taxon>
        <taxon>Mitosporidium</taxon>
    </lineage>
</organism>
<keyword evidence="2" id="KW-1185">Reference proteome</keyword>
<dbReference type="HOGENOM" id="CLU_2085376_0_0_1"/>
<evidence type="ECO:0000313" key="1">
    <source>
        <dbReference type="EMBL" id="KGG50822.1"/>
    </source>
</evidence>
<protein>
    <submittedName>
        <fullName evidence="1">Uncharacterized protein</fullName>
    </submittedName>
</protein>
<proteinExistence type="predicted"/>